<evidence type="ECO:0000256" key="6">
    <source>
        <dbReference type="ARBA" id="ARBA00022679"/>
    </source>
</evidence>
<keyword evidence="10" id="KW-0198">Cysteine biosynthesis</keyword>
<dbReference type="GO" id="GO:0005524">
    <property type="term" value="F:ATP binding"/>
    <property type="evidence" value="ECO:0007669"/>
    <property type="project" value="UniProtKB-KW"/>
</dbReference>
<feature type="compositionally biased region" description="Basic and acidic residues" evidence="12">
    <location>
        <begin position="95"/>
        <end position="110"/>
    </location>
</feature>
<protein>
    <recommendedName>
        <fullName evidence="5 11">Adenylyl-sulfate kinase</fullName>
        <ecNumber evidence="4 11">2.7.1.25</ecNumber>
    </recommendedName>
</protein>
<dbReference type="UniPathway" id="UPA00140">
    <property type="reaction ID" value="UER00205"/>
</dbReference>
<keyword evidence="7 11" id="KW-0547">Nucleotide-binding</keyword>
<dbReference type="OrthoDB" id="506431at2759"/>
<keyword evidence="9 11" id="KW-0067">ATP-binding</keyword>
<reference evidence="15" key="1">
    <citation type="submission" date="2016-10" db="EMBL/GenBank/DDBJ databases">
        <authorList>
            <person name="Jeantristanb JTB J.-T."/>
            <person name="Ricardo R."/>
        </authorList>
    </citation>
    <scope>NUCLEOTIDE SEQUENCE [LARGE SCALE GENOMIC DNA]</scope>
</reference>
<sequence>MISFAGKRTPQFVDSDPLLSRRRAWLPSTHPGFTSCLIVNHVSLKALAFVGHAPDDFFRPSFHAALNSAEVDGAASWRWRARTKRKRKPAAGSRSTERRRDGETERRPGDGARSQTSRPVQSHLQLWLTVFLGFGRSSSVPVSKNIVWHEGVTQEQREQLVSQKGVTIWFTGLSGSGKSTLACALELELLQRQKRAFRLDGDNVRFGLNKDLGFSPKDREENIRRVGEVAKLIASSCTATLTAFISPYLADRQLARTIHDEAKIPFIEVYVDAPLEEVEKRDPKGLYKKARAGIIKEFTGISAPYEAPEKAELHIKTAESDIEAGVKQIVEYLEKNNFI</sequence>
<dbReference type="NCBIfam" id="TIGR00455">
    <property type="entry name" value="apsK"/>
    <property type="match status" value="1"/>
</dbReference>
<evidence type="ECO:0000256" key="11">
    <source>
        <dbReference type="RuleBase" id="RU004347"/>
    </source>
</evidence>
<dbReference type="STRING" id="289078.A0A2X0L8H2"/>
<dbReference type="PANTHER" id="PTHR11055:SF1">
    <property type="entry name" value="PAPS SYNTHETASE, ISOFORM D"/>
    <property type="match status" value="1"/>
</dbReference>
<dbReference type="SUPFAM" id="SSF52540">
    <property type="entry name" value="P-loop containing nucleoside triphosphate hydrolases"/>
    <property type="match status" value="1"/>
</dbReference>
<dbReference type="CDD" id="cd02027">
    <property type="entry name" value="APSK"/>
    <property type="match status" value="1"/>
</dbReference>
<dbReference type="GO" id="GO:0019344">
    <property type="term" value="P:cysteine biosynthetic process"/>
    <property type="evidence" value="ECO:0007669"/>
    <property type="project" value="UniProtKB-KW"/>
</dbReference>
<dbReference type="EMBL" id="FMWP01000061">
    <property type="protein sequence ID" value="SCZ95171.1"/>
    <property type="molecule type" value="Genomic_DNA"/>
</dbReference>
<dbReference type="EC" id="2.7.1.25" evidence="4 11"/>
<dbReference type="NCBIfam" id="NF003013">
    <property type="entry name" value="PRK03846.1"/>
    <property type="match status" value="1"/>
</dbReference>
<evidence type="ECO:0000256" key="10">
    <source>
        <dbReference type="ARBA" id="ARBA00023192"/>
    </source>
</evidence>
<evidence type="ECO:0000256" key="7">
    <source>
        <dbReference type="ARBA" id="ARBA00022741"/>
    </source>
</evidence>
<dbReference type="GO" id="GO:0000103">
    <property type="term" value="P:sulfate assimilation"/>
    <property type="evidence" value="ECO:0007669"/>
    <property type="project" value="InterPro"/>
</dbReference>
<dbReference type="FunFam" id="3.40.50.300:FF:000212">
    <property type="entry name" value="Adenylyl-sulfate kinase"/>
    <property type="match status" value="1"/>
</dbReference>
<feature type="region of interest" description="Disordered" evidence="12">
    <location>
        <begin position="81"/>
        <end position="118"/>
    </location>
</feature>
<dbReference type="Pfam" id="PF01583">
    <property type="entry name" value="APS_kinase"/>
    <property type="match status" value="1"/>
</dbReference>
<organism evidence="14 15">
    <name type="scientific">Microbotryum saponariae</name>
    <dbReference type="NCBI Taxonomy" id="289078"/>
    <lineage>
        <taxon>Eukaryota</taxon>
        <taxon>Fungi</taxon>
        <taxon>Dikarya</taxon>
        <taxon>Basidiomycota</taxon>
        <taxon>Pucciniomycotina</taxon>
        <taxon>Microbotryomycetes</taxon>
        <taxon>Microbotryales</taxon>
        <taxon>Microbotryaceae</taxon>
        <taxon>Microbotryum</taxon>
    </lineage>
</organism>
<evidence type="ECO:0000256" key="8">
    <source>
        <dbReference type="ARBA" id="ARBA00022777"/>
    </source>
</evidence>
<accession>A0A2X0L8H2</accession>
<dbReference type="GO" id="GO:0004020">
    <property type="term" value="F:adenylylsulfate kinase activity"/>
    <property type="evidence" value="ECO:0007669"/>
    <property type="project" value="UniProtKB-EC"/>
</dbReference>
<dbReference type="PANTHER" id="PTHR11055">
    <property type="entry name" value="BIFUNCTIONAL 3'-PHOSPHOADENOSINE 5'-PHOSPHOSULFATE SYNTHASE"/>
    <property type="match status" value="1"/>
</dbReference>
<comment type="catalytic activity">
    <reaction evidence="1 11">
        <text>adenosine 5'-phosphosulfate + ATP = 3'-phosphoadenylyl sulfate + ADP + H(+)</text>
        <dbReference type="Rhea" id="RHEA:24152"/>
        <dbReference type="ChEBI" id="CHEBI:15378"/>
        <dbReference type="ChEBI" id="CHEBI:30616"/>
        <dbReference type="ChEBI" id="CHEBI:58243"/>
        <dbReference type="ChEBI" id="CHEBI:58339"/>
        <dbReference type="ChEBI" id="CHEBI:456216"/>
        <dbReference type="EC" id="2.7.1.25"/>
    </reaction>
</comment>
<evidence type="ECO:0000256" key="3">
    <source>
        <dbReference type="ARBA" id="ARBA00007008"/>
    </source>
</evidence>
<evidence type="ECO:0000313" key="14">
    <source>
        <dbReference type="EMBL" id="SCZ95171.1"/>
    </source>
</evidence>
<evidence type="ECO:0000256" key="1">
    <source>
        <dbReference type="ARBA" id="ARBA00001823"/>
    </source>
</evidence>
<feature type="domain" description="APS kinase" evidence="13">
    <location>
        <begin position="164"/>
        <end position="316"/>
    </location>
</feature>
<keyword evidence="10" id="KW-0028">Amino-acid biosynthesis</keyword>
<evidence type="ECO:0000313" key="15">
    <source>
        <dbReference type="Proteomes" id="UP000249723"/>
    </source>
</evidence>
<evidence type="ECO:0000256" key="5">
    <source>
        <dbReference type="ARBA" id="ARBA00018163"/>
    </source>
</evidence>
<comment type="similarity">
    <text evidence="3 11">Belongs to the APS kinase family.</text>
</comment>
<evidence type="ECO:0000256" key="4">
    <source>
        <dbReference type="ARBA" id="ARBA00012121"/>
    </source>
</evidence>
<dbReference type="AlphaFoldDB" id="A0A2X0L8H2"/>
<dbReference type="InterPro" id="IPR059117">
    <property type="entry name" value="APS_kinase_dom"/>
</dbReference>
<dbReference type="HAMAP" id="MF_00065">
    <property type="entry name" value="Adenylyl_sulf_kinase"/>
    <property type="match status" value="1"/>
</dbReference>
<comment type="pathway">
    <text evidence="2 11">Sulfur metabolism; hydrogen sulfide biosynthesis; sulfite from sulfate: step 2/3.</text>
</comment>
<evidence type="ECO:0000256" key="2">
    <source>
        <dbReference type="ARBA" id="ARBA00004806"/>
    </source>
</evidence>
<keyword evidence="6 11" id="KW-0808">Transferase</keyword>
<keyword evidence="8 11" id="KW-0418">Kinase</keyword>
<dbReference type="GO" id="GO:0070814">
    <property type="term" value="P:hydrogen sulfide biosynthetic process"/>
    <property type="evidence" value="ECO:0007669"/>
    <property type="project" value="UniProtKB-UniPathway"/>
</dbReference>
<comment type="function">
    <text evidence="11">Catalyzes the synthesis of activated sulfate.</text>
</comment>
<name>A0A2X0L8H2_9BASI</name>
<evidence type="ECO:0000256" key="12">
    <source>
        <dbReference type="SAM" id="MobiDB-lite"/>
    </source>
</evidence>
<proteinExistence type="inferred from homology"/>
<dbReference type="Proteomes" id="UP000249723">
    <property type="component" value="Unassembled WGS sequence"/>
</dbReference>
<dbReference type="InterPro" id="IPR027417">
    <property type="entry name" value="P-loop_NTPase"/>
</dbReference>
<keyword evidence="15" id="KW-1185">Reference proteome</keyword>
<evidence type="ECO:0000259" key="13">
    <source>
        <dbReference type="Pfam" id="PF01583"/>
    </source>
</evidence>
<evidence type="ECO:0000256" key="9">
    <source>
        <dbReference type="ARBA" id="ARBA00022840"/>
    </source>
</evidence>
<dbReference type="InterPro" id="IPR002891">
    <property type="entry name" value="APS"/>
</dbReference>
<gene>
    <name evidence="14" type="ORF">BZ3500_MVSOF-1268-A1-R1_CHR11-2G03329</name>
</gene>
<dbReference type="Gene3D" id="3.40.50.300">
    <property type="entry name" value="P-loop containing nucleotide triphosphate hydrolases"/>
    <property type="match status" value="1"/>
</dbReference>